<proteinExistence type="predicted"/>
<accession>A0ABD0N640</accession>
<evidence type="ECO:0000313" key="2">
    <source>
        <dbReference type="EMBL" id="KAL0156321.1"/>
    </source>
</evidence>
<organism evidence="2 3">
    <name type="scientific">Cirrhinus mrigala</name>
    <name type="common">Mrigala</name>
    <dbReference type="NCBI Taxonomy" id="683832"/>
    <lineage>
        <taxon>Eukaryota</taxon>
        <taxon>Metazoa</taxon>
        <taxon>Chordata</taxon>
        <taxon>Craniata</taxon>
        <taxon>Vertebrata</taxon>
        <taxon>Euteleostomi</taxon>
        <taxon>Actinopterygii</taxon>
        <taxon>Neopterygii</taxon>
        <taxon>Teleostei</taxon>
        <taxon>Ostariophysi</taxon>
        <taxon>Cypriniformes</taxon>
        <taxon>Cyprinidae</taxon>
        <taxon>Labeoninae</taxon>
        <taxon>Labeonini</taxon>
        <taxon>Cirrhinus</taxon>
    </lineage>
</organism>
<reference evidence="2 3" key="1">
    <citation type="submission" date="2024-05" db="EMBL/GenBank/DDBJ databases">
        <title>Genome sequencing and assembly of Indian major carp, Cirrhinus mrigala (Hamilton, 1822).</title>
        <authorList>
            <person name="Mohindra V."/>
            <person name="Chowdhury L.M."/>
            <person name="Lal K."/>
            <person name="Jena J.K."/>
        </authorList>
    </citation>
    <scope>NUCLEOTIDE SEQUENCE [LARGE SCALE GENOMIC DNA]</scope>
    <source>
        <strain evidence="2">CM1030</strain>
        <tissue evidence="2">Blood</tissue>
    </source>
</reference>
<dbReference type="Proteomes" id="UP001529510">
    <property type="component" value="Unassembled WGS sequence"/>
</dbReference>
<feature type="non-terminal residue" evidence="2">
    <location>
        <position position="1"/>
    </location>
</feature>
<name>A0ABD0N640_CIRMR</name>
<dbReference type="EMBL" id="JAMKFB020000024">
    <property type="protein sequence ID" value="KAL0156321.1"/>
    <property type="molecule type" value="Genomic_DNA"/>
</dbReference>
<keyword evidence="3" id="KW-1185">Reference proteome</keyword>
<evidence type="ECO:0000313" key="3">
    <source>
        <dbReference type="Proteomes" id="UP001529510"/>
    </source>
</evidence>
<protein>
    <submittedName>
        <fullName evidence="2">Uncharacterized protein</fullName>
    </submittedName>
</protein>
<feature type="region of interest" description="Disordered" evidence="1">
    <location>
        <begin position="1"/>
        <end position="53"/>
    </location>
</feature>
<comment type="caution">
    <text evidence="2">The sequence shown here is derived from an EMBL/GenBank/DDBJ whole genome shotgun (WGS) entry which is preliminary data.</text>
</comment>
<evidence type="ECO:0000256" key="1">
    <source>
        <dbReference type="SAM" id="MobiDB-lite"/>
    </source>
</evidence>
<gene>
    <name evidence="2" type="ORF">M9458_047567</name>
</gene>
<sequence length="53" mass="5579">SLRVPGADSDDETKTPSPSPYHGRSRPPSLIADSSSESDEGDARGEVLQLSHS</sequence>
<dbReference type="AlphaFoldDB" id="A0ABD0N640"/>